<gene>
    <name evidence="2" type="ORF">B9T62_18200</name>
</gene>
<keyword evidence="3" id="KW-1185">Reference proteome</keyword>
<dbReference type="AlphaFoldDB" id="A0A2Z2KH33"/>
<organism evidence="2 3">
    <name type="scientific">Paenibacillus donghaensis</name>
    <dbReference type="NCBI Taxonomy" id="414771"/>
    <lineage>
        <taxon>Bacteria</taxon>
        <taxon>Bacillati</taxon>
        <taxon>Bacillota</taxon>
        <taxon>Bacilli</taxon>
        <taxon>Bacillales</taxon>
        <taxon>Paenibacillaceae</taxon>
        <taxon>Paenibacillus</taxon>
    </lineage>
</organism>
<proteinExistence type="predicted"/>
<accession>A0A2Z2KH33</accession>
<dbReference type="OrthoDB" id="5493578at2"/>
<evidence type="ECO:0000313" key="3">
    <source>
        <dbReference type="Proteomes" id="UP000249890"/>
    </source>
</evidence>
<dbReference type="InterPro" id="IPR021122">
    <property type="entry name" value="RNA_ligase_dom_REL/Rnl2"/>
</dbReference>
<dbReference type="EMBL" id="CP021780">
    <property type="protein sequence ID" value="ASA22543.1"/>
    <property type="molecule type" value="Genomic_DNA"/>
</dbReference>
<feature type="domain" description="RNA ligase" evidence="1">
    <location>
        <begin position="43"/>
        <end position="242"/>
    </location>
</feature>
<dbReference type="KEGG" id="pdh:B9T62_18200"/>
<name>A0A2Z2KH33_9BACL</name>
<dbReference type="RefSeq" id="WP_087916541.1">
    <property type="nucleotide sequence ID" value="NZ_CP021780.1"/>
</dbReference>
<evidence type="ECO:0000259" key="1">
    <source>
        <dbReference type="Pfam" id="PF09414"/>
    </source>
</evidence>
<sequence length="258" mass="29453">MEFKKLNSLTKYPSILTYHRLGERGRLMEELAESQGFADAAAVYLYEKVDGENARMVFFRNDAGEVDYVIGSREELLYAKGDRIGNPYGFIAEFLKPLAERLCDTIATEGDWALTVIYQESYGGKTKAAKNYTATKTQGYAVFDMFSLNKLEWEQLMAMPQEQIAEWREQGNQPFEAEEEKQATLKRLELEAAPLLGQLPGNEFPLTLHEAYALLESYTQTRAGLDASGRAEGIIARTADRKLIRKLRIEDYERTFRK</sequence>
<evidence type="ECO:0000313" key="2">
    <source>
        <dbReference type="EMBL" id="ASA22543.1"/>
    </source>
</evidence>
<dbReference type="Pfam" id="PF09414">
    <property type="entry name" value="RNA_ligase"/>
    <property type="match status" value="1"/>
</dbReference>
<dbReference type="Proteomes" id="UP000249890">
    <property type="component" value="Chromosome"/>
</dbReference>
<protein>
    <recommendedName>
        <fullName evidence="1">RNA ligase domain-containing protein</fullName>
    </recommendedName>
</protein>
<dbReference type="SUPFAM" id="SSF56091">
    <property type="entry name" value="DNA ligase/mRNA capping enzyme, catalytic domain"/>
    <property type="match status" value="1"/>
</dbReference>
<reference evidence="2 3" key="1">
    <citation type="submission" date="2017-06" db="EMBL/GenBank/DDBJ databases">
        <title>Complete genome sequence of Paenibacillus donghaensis KCTC 13049T isolated from East Sea sediment, South Korea.</title>
        <authorList>
            <person name="Jung B.K."/>
            <person name="Hong S.-J."/>
            <person name="Shin J.-H."/>
        </authorList>
    </citation>
    <scope>NUCLEOTIDE SEQUENCE [LARGE SCALE GENOMIC DNA]</scope>
    <source>
        <strain evidence="2 3">KCTC 13049</strain>
    </source>
</reference>